<feature type="compositionally biased region" description="Basic and acidic residues" evidence="12">
    <location>
        <begin position="268"/>
        <end position="280"/>
    </location>
</feature>
<dbReference type="InterPro" id="IPR011263">
    <property type="entry name" value="DNA-dir_RNA_pol_RpoA/D/Rpb3"/>
</dbReference>
<evidence type="ECO:0000256" key="10">
    <source>
        <dbReference type="ARBA" id="ARBA00048552"/>
    </source>
</evidence>
<dbReference type="GO" id="GO:0006351">
    <property type="term" value="P:DNA-templated transcription"/>
    <property type="evidence" value="ECO:0007669"/>
    <property type="project" value="UniProtKB-UniRule"/>
</dbReference>
<dbReference type="SUPFAM" id="SSF47789">
    <property type="entry name" value="C-terminal domain of RNA polymerase alpha subunit"/>
    <property type="match status" value="1"/>
</dbReference>
<evidence type="ECO:0000256" key="5">
    <source>
        <dbReference type="ARBA" id="ARBA00022679"/>
    </source>
</evidence>
<evidence type="ECO:0000256" key="6">
    <source>
        <dbReference type="ARBA" id="ARBA00022695"/>
    </source>
</evidence>
<dbReference type="GO" id="GO:0005737">
    <property type="term" value="C:cytoplasm"/>
    <property type="evidence" value="ECO:0007669"/>
    <property type="project" value="UniProtKB-ARBA"/>
</dbReference>
<dbReference type="FunFam" id="2.170.120.12:FF:000001">
    <property type="entry name" value="DNA-directed RNA polymerase subunit alpha"/>
    <property type="match status" value="1"/>
</dbReference>
<dbReference type="Pfam" id="PF03118">
    <property type="entry name" value="RNA_pol_A_CTD"/>
    <property type="match status" value="1"/>
</dbReference>
<dbReference type="InterPro" id="IPR036643">
    <property type="entry name" value="RNApol_insert_sf"/>
</dbReference>
<evidence type="ECO:0000256" key="9">
    <source>
        <dbReference type="ARBA" id="ARBA00033070"/>
    </source>
</evidence>
<keyword evidence="5 11" id="KW-0808">Transferase</keyword>
<evidence type="ECO:0000313" key="15">
    <source>
        <dbReference type="Proteomes" id="UP000034430"/>
    </source>
</evidence>
<evidence type="ECO:0000256" key="4">
    <source>
        <dbReference type="ARBA" id="ARBA00022478"/>
    </source>
</evidence>
<comment type="domain">
    <text evidence="11">The N-terminal domain is essential for RNAP assembly and basal transcription, whereas the C-terminal domain is involved in interaction with transcriptional regulators and with upstream promoter elements.</text>
</comment>
<proteinExistence type="inferred from homology"/>
<dbReference type="Pfam" id="PF01193">
    <property type="entry name" value="RNA_pol_L"/>
    <property type="match status" value="1"/>
</dbReference>
<evidence type="ECO:0000256" key="11">
    <source>
        <dbReference type="HAMAP-Rule" id="MF_00059"/>
    </source>
</evidence>
<gene>
    <name evidence="11" type="primary">rpoA</name>
    <name evidence="14" type="ORF">US65_C0022G0006</name>
</gene>
<dbReference type="NCBIfam" id="TIGR02027">
    <property type="entry name" value="rpoA"/>
    <property type="match status" value="1"/>
</dbReference>
<dbReference type="CDD" id="cd06928">
    <property type="entry name" value="RNAP_alpha_NTD"/>
    <property type="match status" value="1"/>
</dbReference>
<feature type="domain" description="DNA-directed RNA polymerase RpoA/D/Rpb3-type" evidence="13">
    <location>
        <begin position="38"/>
        <end position="245"/>
    </location>
</feature>
<dbReference type="InterPro" id="IPR011773">
    <property type="entry name" value="DNA-dir_RpoA"/>
</dbReference>
<evidence type="ECO:0000256" key="12">
    <source>
        <dbReference type="SAM" id="MobiDB-lite"/>
    </source>
</evidence>
<feature type="region of interest" description="Alpha N-terminal domain (alpha-NTD)" evidence="11">
    <location>
        <begin position="1"/>
        <end position="246"/>
    </location>
</feature>
<evidence type="ECO:0000259" key="13">
    <source>
        <dbReference type="SMART" id="SM00662"/>
    </source>
</evidence>
<comment type="caution">
    <text evidence="14">The sequence shown here is derived from an EMBL/GenBank/DDBJ whole genome shotgun (WGS) entry which is preliminary data.</text>
</comment>
<dbReference type="Proteomes" id="UP000034430">
    <property type="component" value="Unassembled WGS sequence"/>
</dbReference>
<dbReference type="Gene3D" id="2.170.120.12">
    <property type="entry name" value="DNA-directed RNA polymerase, insert domain"/>
    <property type="match status" value="1"/>
</dbReference>
<dbReference type="GO" id="GO:0000428">
    <property type="term" value="C:DNA-directed RNA polymerase complex"/>
    <property type="evidence" value="ECO:0007669"/>
    <property type="project" value="UniProtKB-KW"/>
</dbReference>
<sequence>MLCLSFIVVKLLLIFKIMSEYKIVMPSKPRVVLEEGNKGVFEIDGLYPGYGHTLGNSLRRIILSSLPGASVTSIKIDGVNHEFQTLDGIKEDVIVMILNFKKTRFKMISDEPQIVTLSVKGPKDITAGDIKTGGQVEVLNPELHIVEVTGKINLNVEMRIEKGLGFIPKEIFQKEKVDVGTIAVDAIFTPVRRVSYEVENMRVGDKTNHNRLRISIETDGTLTPREALSRSIEIMINQLKAIIDFKEIEVPKSEKAEILASDDSPQNVEKDGAEEKKESDFTDILKTRTDSLDLSTRTLNALTSANIRTLGGLARKKREDLLEIEGIGEKGISEIKKVLSKFGFNLKE</sequence>
<dbReference type="SMART" id="SM00662">
    <property type="entry name" value="RPOLD"/>
    <property type="match status" value="1"/>
</dbReference>
<dbReference type="EC" id="2.7.7.6" evidence="2 11"/>
<dbReference type="NCBIfam" id="NF003519">
    <property type="entry name" value="PRK05182.2-5"/>
    <property type="match status" value="1"/>
</dbReference>
<reference evidence="14 15" key="1">
    <citation type="journal article" date="2015" name="Nature">
        <title>rRNA introns, odd ribosomes, and small enigmatic genomes across a large radiation of phyla.</title>
        <authorList>
            <person name="Brown C.T."/>
            <person name="Hug L.A."/>
            <person name="Thomas B.C."/>
            <person name="Sharon I."/>
            <person name="Castelle C.J."/>
            <person name="Singh A."/>
            <person name="Wilkins M.J."/>
            <person name="Williams K.H."/>
            <person name="Banfield J.F."/>
        </authorList>
    </citation>
    <scope>NUCLEOTIDE SEQUENCE [LARGE SCALE GENOMIC DNA]</scope>
</reference>
<organism evidence="14 15">
    <name type="scientific">Candidatus Yanofskybacteria bacterium GW2011_GWC2_37_9</name>
    <dbReference type="NCBI Taxonomy" id="1619028"/>
    <lineage>
        <taxon>Bacteria</taxon>
        <taxon>Candidatus Yanofskyibacteriota</taxon>
    </lineage>
</organism>
<dbReference type="SUPFAM" id="SSF56553">
    <property type="entry name" value="Insert subdomain of RNA polymerase alpha subunit"/>
    <property type="match status" value="1"/>
</dbReference>
<dbReference type="PATRIC" id="fig|1619028.3.peg.330"/>
<dbReference type="AlphaFoldDB" id="A0A0G0L2M4"/>
<evidence type="ECO:0000256" key="1">
    <source>
        <dbReference type="ARBA" id="ARBA00007123"/>
    </source>
</evidence>
<name>A0A0G0L2M4_9BACT</name>
<dbReference type="HAMAP" id="MF_00059">
    <property type="entry name" value="RNApol_bact_RpoA"/>
    <property type="match status" value="1"/>
</dbReference>
<dbReference type="InterPro" id="IPR036603">
    <property type="entry name" value="RBP11-like"/>
</dbReference>
<dbReference type="EMBL" id="LBTU01000022">
    <property type="protein sequence ID" value="KKQ46941.1"/>
    <property type="molecule type" value="Genomic_DNA"/>
</dbReference>
<evidence type="ECO:0000256" key="7">
    <source>
        <dbReference type="ARBA" id="ARBA00023163"/>
    </source>
</evidence>
<comment type="catalytic activity">
    <reaction evidence="10 11">
        <text>RNA(n) + a ribonucleoside 5'-triphosphate = RNA(n+1) + diphosphate</text>
        <dbReference type="Rhea" id="RHEA:21248"/>
        <dbReference type="Rhea" id="RHEA-COMP:14527"/>
        <dbReference type="Rhea" id="RHEA-COMP:17342"/>
        <dbReference type="ChEBI" id="CHEBI:33019"/>
        <dbReference type="ChEBI" id="CHEBI:61557"/>
        <dbReference type="ChEBI" id="CHEBI:140395"/>
        <dbReference type="EC" id="2.7.7.6"/>
    </reaction>
</comment>
<feature type="region of interest" description="Disordered" evidence="12">
    <location>
        <begin position="256"/>
        <end position="280"/>
    </location>
</feature>
<dbReference type="GO" id="GO:0046983">
    <property type="term" value="F:protein dimerization activity"/>
    <property type="evidence" value="ECO:0007669"/>
    <property type="project" value="InterPro"/>
</dbReference>
<comment type="similarity">
    <text evidence="1 11">Belongs to the RNA polymerase alpha chain family.</text>
</comment>
<evidence type="ECO:0000256" key="2">
    <source>
        <dbReference type="ARBA" id="ARBA00012418"/>
    </source>
</evidence>
<accession>A0A0G0L2M4</accession>
<dbReference type="GO" id="GO:0003899">
    <property type="term" value="F:DNA-directed RNA polymerase activity"/>
    <property type="evidence" value="ECO:0007669"/>
    <property type="project" value="UniProtKB-UniRule"/>
</dbReference>
<keyword evidence="4 11" id="KW-0240">DNA-directed RNA polymerase</keyword>
<dbReference type="Pfam" id="PF01000">
    <property type="entry name" value="RNA_pol_A_bac"/>
    <property type="match status" value="1"/>
</dbReference>
<keyword evidence="7 11" id="KW-0804">Transcription</keyword>
<dbReference type="SUPFAM" id="SSF55257">
    <property type="entry name" value="RBP11-like subunits of RNA polymerase"/>
    <property type="match status" value="1"/>
</dbReference>
<dbReference type="InterPro" id="IPR011262">
    <property type="entry name" value="DNA-dir_RNA_pol_insert"/>
</dbReference>
<keyword evidence="6 11" id="KW-0548">Nucleotidyltransferase</keyword>
<feature type="region of interest" description="Alpha C-terminal domain (alpha-CTD)" evidence="11">
    <location>
        <begin position="281"/>
        <end position="348"/>
    </location>
</feature>
<dbReference type="Gene3D" id="1.10.150.20">
    <property type="entry name" value="5' to 3' exonuclease, C-terminal subdomain"/>
    <property type="match status" value="1"/>
</dbReference>
<dbReference type="Gene3D" id="3.30.1360.10">
    <property type="entry name" value="RNA polymerase, RBP11-like subunit"/>
    <property type="match status" value="1"/>
</dbReference>
<comment type="function">
    <text evidence="11">DNA-dependent RNA polymerase catalyzes the transcription of DNA into RNA using the four ribonucleoside triphosphates as substrates.</text>
</comment>
<evidence type="ECO:0000313" key="14">
    <source>
        <dbReference type="EMBL" id="KKQ46941.1"/>
    </source>
</evidence>
<dbReference type="InterPro" id="IPR011260">
    <property type="entry name" value="RNAP_asu_C"/>
</dbReference>
<protein>
    <recommendedName>
        <fullName evidence="3 11">DNA-directed RNA polymerase subunit alpha</fullName>
        <shortName evidence="11">RNAP subunit alpha</shortName>
        <ecNumber evidence="2 11">2.7.7.6</ecNumber>
    </recommendedName>
    <alternativeName>
        <fullName evidence="9 11">RNA polymerase subunit alpha</fullName>
    </alternativeName>
    <alternativeName>
        <fullName evidence="8 11">Transcriptase subunit alpha</fullName>
    </alternativeName>
</protein>
<evidence type="ECO:0000256" key="3">
    <source>
        <dbReference type="ARBA" id="ARBA00015972"/>
    </source>
</evidence>
<evidence type="ECO:0000256" key="8">
    <source>
        <dbReference type="ARBA" id="ARBA00032524"/>
    </source>
</evidence>
<comment type="subunit">
    <text evidence="11">Homodimer. The RNAP catalytic core consists of 2 alpha, 1 beta, 1 beta' and 1 omega subunit. When a sigma factor is associated with the core the holoenzyme is formed, which can initiate transcription.</text>
</comment>
<dbReference type="GO" id="GO:0003677">
    <property type="term" value="F:DNA binding"/>
    <property type="evidence" value="ECO:0007669"/>
    <property type="project" value="UniProtKB-UniRule"/>
</dbReference>